<reference evidence="1 3" key="1">
    <citation type="submission" date="2020-01" db="EMBL/GenBank/DDBJ databases">
        <authorList>
            <consortium name="DOE Joint Genome Institute"/>
            <person name="Haridas S."/>
            <person name="Albert R."/>
            <person name="Binder M."/>
            <person name="Bloem J."/>
            <person name="Labutti K."/>
            <person name="Salamov A."/>
            <person name="Andreopoulos B."/>
            <person name="Baker S.E."/>
            <person name="Barry K."/>
            <person name="Bills G."/>
            <person name="Bluhm B.H."/>
            <person name="Cannon C."/>
            <person name="Castanera R."/>
            <person name="Culley D.E."/>
            <person name="Daum C."/>
            <person name="Ezra D."/>
            <person name="Gonzalez J.B."/>
            <person name="Henrissat B."/>
            <person name="Kuo A."/>
            <person name="Liang C."/>
            <person name="Lipzen A."/>
            <person name="Lutzoni F."/>
            <person name="Magnuson J."/>
            <person name="Mondo S."/>
            <person name="Nolan M."/>
            <person name="Ohm R."/>
            <person name="Pangilinan J."/>
            <person name="Park H.-J."/>
            <person name="Ramirez L."/>
            <person name="Alfaro M."/>
            <person name="Sun H."/>
            <person name="Tritt A."/>
            <person name="Yoshinaga Y."/>
            <person name="Zwiers L.-H."/>
            <person name="Turgeon B.G."/>
            <person name="Goodwin S.B."/>
            <person name="Spatafora J.W."/>
            <person name="Crous P.W."/>
            <person name="Grigoriev I.V."/>
        </authorList>
    </citation>
    <scope>NUCLEOTIDE SEQUENCE</scope>
    <source>
        <strain evidence="1 3">CBS 781.70</strain>
    </source>
</reference>
<evidence type="ECO:0000313" key="3">
    <source>
        <dbReference type="RefSeq" id="XP_033534051.1"/>
    </source>
</evidence>
<dbReference type="RefSeq" id="XP_033534051.1">
    <property type="nucleotide sequence ID" value="XM_033681300.1"/>
</dbReference>
<evidence type="ECO:0000313" key="1">
    <source>
        <dbReference type="EMBL" id="KAF1812420.1"/>
    </source>
</evidence>
<keyword evidence="2" id="KW-1185">Reference proteome</keyword>
<sequence length="165" mass="18359">MGHIARLGLITRCGLSAVIHPLGRRDAEITRYKKQSHIWFRSAGAIHAKFVFDVHSRLQFSTGKRELLGAQNFGANFRVPSVATIGPNFRDSEEISGQATLHVHSELNFDIASWDYTQIYPPSGLMALPQQEVPIQNDKSDTTVDWLQPELNYDVDANGGIVGRS</sequence>
<name>A0A6G1G3C4_9PEZI</name>
<dbReference type="Proteomes" id="UP000504638">
    <property type="component" value="Unplaced"/>
</dbReference>
<gene>
    <name evidence="1 3" type="ORF">P152DRAFT_474108</name>
</gene>
<evidence type="ECO:0000313" key="2">
    <source>
        <dbReference type="Proteomes" id="UP000504638"/>
    </source>
</evidence>
<accession>A0A6G1G3C4</accession>
<organism evidence="1">
    <name type="scientific">Eremomyces bilateralis CBS 781.70</name>
    <dbReference type="NCBI Taxonomy" id="1392243"/>
    <lineage>
        <taxon>Eukaryota</taxon>
        <taxon>Fungi</taxon>
        <taxon>Dikarya</taxon>
        <taxon>Ascomycota</taxon>
        <taxon>Pezizomycotina</taxon>
        <taxon>Dothideomycetes</taxon>
        <taxon>Dothideomycetes incertae sedis</taxon>
        <taxon>Eremomycetales</taxon>
        <taxon>Eremomycetaceae</taxon>
        <taxon>Eremomyces</taxon>
    </lineage>
</organism>
<dbReference type="GeneID" id="54421870"/>
<dbReference type="EMBL" id="ML975158">
    <property type="protein sequence ID" value="KAF1812420.1"/>
    <property type="molecule type" value="Genomic_DNA"/>
</dbReference>
<reference evidence="3" key="2">
    <citation type="submission" date="2020-04" db="EMBL/GenBank/DDBJ databases">
        <authorList>
            <consortium name="NCBI Genome Project"/>
        </authorList>
    </citation>
    <scope>NUCLEOTIDE SEQUENCE</scope>
    <source>
        <strain evidence="3">CBS 781.70</strain>
    </source>
</reference>
<dbReference type="AlphaFoldDB" id="A0A6G1G3C4"/>
<dbReference type="OrthoDB" id="73875at2759"/>
<reference evidence="3" key="3">
    <citation type="submission" date="2025-04" db="UniProtKB">
        <authorList>
            <consortium name="RefSeq"/>
        </authorList>
    </citation>
    <scope>IDENTIFICATION</scope>
    <source>
        <strain evidence="3">CBS 781.70</strain>
    </source>
</reference>
<proteinExistence type="predicted"/>
<protein>
    <submittedName>
        <fullName evidence="1 3">Uncharacterized protein</fullName>
    </submittedName>
</protein>